<organism evidence="2 3">
    <name type="scientific">Fonticella tunisiensis</name>
    <dbReference type="NCBI Taxonomy" id="1096341"/>
    <lineage>
        <taxon>Bacteria</taxon>
        <taxon>Bacillati</taxon>
        <taxon>Bacillota</taxon>
        <taxon>Clostridia</taxon>
        <taxon>Eubacteriales</taxon>
        <taxon>Clostridiaceae</taxon>
        <taxon>Fonticella</taxon>
    </lineage>
</organism>
<evidence type="ECO:0000313" key="3">
    <source>
        <dbReference type="Proteomes" id="UP000295325"/>
    </source>
</evidence>
<dbReference type="EMBL" id="SOAZ01000008">
    <property type="protein sequence ID" value="TDT61208.1"/>
    <property type="molecule type" value="Genomic_DNA"/>
</dbReference>
<keyword evidence="3" id="KW-1185">Reference proteome</keyword>
<dbReference type="Proteomes" id="UP000295325">
    <property type="component" value="Unassembled WGS sequence"/>
</dbReference>
<gene>
    <name evidence="2" type="ORF">EDD71_108110</name>
</gene>
<proteinExistence type="predicted"/>
<reference evidence="2 3" key="1">
    <citation type="submission" date="2019-03" db="EMBL/GenBank/DDBJ databases">
        <title>Genomic Encyclopedia of Type Strains, Phase IV (KMG-IV): sequencing the most valuable type-strain genomes for metagenomic binning, comparative biology and taxonomic classification.</title>
        <authorList>
            <person name="Goeker M."/>
        </authorList>
    </citation>
    <scope>NUCLEOTIDE SEQUENCE [LARGE SCALE GENOMIC DNA]</scope>
    <source>
        <strain evidence="2 3">DSM 24455</strain>
    </source>
</reference>
<protein>
    <submittedName>
        <fullName evidence="2">Radical SAM-linked protein</fullName>
    </submittedName>
</protein>
<comment type="caution">
    <text evidence="2">The sequence shown here is derived from an EMBL/GenBank/DDBJ whole genome shotgun (WGS) entry which is preliminary data.</text>
</comment>
<evidence type="ECO:0000259" key="1">
    <source>
        <dbReference type="Pfam" id="PF10105"/>
    </source>
</evidence>
<dbReference type="NCBIfam" id="TIGR03936">
    <property type="entry name" value="sam_1_link_chp"/>
    <property type="match status" value="1"/>
</dbReference>
<sequence length="233" mass="26950">MERILIKFTKNNEARFISHLDTMRTLQRAFRRAGIKVAYSKGYNPHPSLSIAAPLSLGISSNGEYADVELSEYIPQEEFIKRLNEQLPQGIQVLKVIYIEKKLPPSMSAVMGAEYHIKLKHNLKFEDLTDVVNRIMSSKEIIKEKKTKTGVKMVNIRPLIRDIAIKAWNVDSVVFKCYLCAGSRYNLNPEIIVDVLKEYSENRIYGFPEIVREDIYSIEDEKWIVLDEYFSGK</sequence>
<dbReference type="OrthoDB" id="9780488at2"/>
<name>A0A4R7KTI8_9CLOT</name>
<accession>A0A4R7KTI8</accession>
<dbReference type="Pfam" id="PF10105">
    <property type="entry name" value="DUF2344"/>
    <property type="match status" value="1"/>
</dbReference>
<evidence type="ECO:0000313" key="2">
    <source>
        <dbReference type="EMBL" id="TDT61208.1"/>
    </source>
</evidence>
<dbReference type="RefSeq" id="WP_133627949.1">
    <property type="nucleotide sequence ID" value="NZ_SOAZ01000008.1"/>
</dbReference>
<dbReference type="AlphaFoldDB" id="A0A4R7KTI8"/>
<dbReference type="InterPro" id="IPR018768">
    <property type="entry name" value="DUF2344"/>
</dbReference>
<feature type="domain" description="DUF2344" evidence="1">
    <location>
        <begin position="3"/>
        <end position="189"/>
    </location>
</feature>